<dbReference type="GO" id="GO:0003906">
    <property type="term" value="F:DNA-(apurinic or apyrimidinic site) endonuclease activity"/>
    <property type="evidence" value="ECO:0007669"/>
    <property type="project" value="TreeGrafter"/>
</dbReference>
<evidence type="ECO:0000256" key="2">
    <source>
        <dbReference type="ARBA" id="ARBA00022723"/>
    </source>
</evidence>
<name>A0A8T1RB03_CARIL</name>
<dbReference type="GO" id="GO:0006284">
    <property type="term" value="P:base-excision repair"/>
    <property type="evidence" value="ECO:0007669"/>
    <property type="project" value="TreeGrafter"/>
</dbReference>
<dbReference type="EMBL" id="CM031810">
    <property type="protein sequence ID" value="KAG6664208.1"/>
    <property type="molecule type" value="Genomic_DNA"/>
</dbReference>
<proteinExistence type="predicted"/>
<evidence type="ECO:0000256" key="1">
    <source>
        <dbReference type="ARBA" id="ARBA00001946"/>
    </source>
</evidence>
<comment type="cofactor">
    <cofactor evidence="1">
        <name>Mg(2+)</name>
        <dbReference type="ChEBI" id="CHEBI:18420"/>
    </cofactor>
</comment>
<accession>A0A8T1RB03</accession>
<protein>
    <recommendedName>
        <fullName evidence="7">Endonuclease/exonuclease/phosphatase domain-containing protein</fullName>
    </recommendedName>
</protein>
<dbReference type="GO" id="GO:0008311">
    <property type="term" value="F:double-stranded DNA 3'-5' DNA exonuclease activity"/>
    <property type="evidence" value="ECO:0007669"/>
    <property type="project" value="TreeGrafter"/>
</dbReference>
<dbReference type="PANTHER" id="PTHR22748:SF19">
    <property type="entry name" value="ENDONUCLEASE_EXONUCLEASE_PHOSPHATASE DOMAIN-CONTAINING PROTEIN"/>
    <property type="match status" value="1"/>
</dbReference>
<evidence type="ECO:0000256" key="4">
    <source>
        <dbReference type="ARBA" id="ARBA00022842"/>
    </source>
</evidence>
<dbReference type="InterPro" id="IPR004808">
    <property type="entry name" value="AP_endonuc_1"/>
</dbReference>
<comment type="caution">
    <text evidence="5">The sequence shown here is derived from an EMBL/GenBank/DDBJ whole genome shotgun (WGS) entry which is preliminary data.</text>
</comment>
<evidence type="ECO:0000313" key="5">
    <source>
        <dbReference type="EMBL" id="KAG6664208.1"/>
    </source>
</evidence>
<organism evidence="5 6">
    <name type="scientific">Carya illinoinensis</name>
    <name type="common">Pecan</name>
    <dbReference type="NCBI Taxonomy" id="32201"/>
    <lineage>
        <taxon>Eukaryota</taxon>
        <taxon>Viridiplantae</taxon>
        <taxon>Streptophyta</taxon>
        <taxon>Embryophyta</taxon>
        <taxon>Tracheophyta</taxon>
        <taxon>Spermatophyta</taxon>
        <taxon>Magnoliopsida</taxon>
        <taxon>eudicotyledons</taxon>
        <taxon>Gunneridae</taxon>
        <taxon>Pentapetalae</taxon>
        <taxon>rosids</taxon>
        <taxon>fabids</taxon>
        <taxon>Fagales</taxon>
        <taxon>Juglandaceae</taxon>
        <taxon>Carya</taxon>
    </lineage>
</organism>
<keyword evidence="3" id="KW-0378">Hydrolase</keyword>
<evidence type="ECO:0000313" key="6">
    <source>
        <dbReference type="Proteomes" id="UP000811609"/>
    </source>
</evidence>
<dbReference type="PANTHER" id="PTHR22748">
    <property type="entry name" value="AP ENDONUCLEASE"/>
    <property type="match status" value="1"/>
</dbReference>
<dbReference type="GO" id="GO:0008081">
    <property type="term" value="F:phosphoric diester hydrolase activity"/>
    <property type="evidence" value="ECO:0007669"/>
    <property type="project" value="TreeGrafter"/>
</dbReference>
<keyword evidence="2" id="KW-0479">Metal-binding</keyword>
<evidence type="ECO:0000256" key="3">
    <source>
        <dbReference type="ARBA" id="ARBA00022801"/>
    </source>
</evidence>
<dbReference type="AlphaFoldDB" id="A0A8T1RB03"/>
<evidence type="ECO:0008006" key="7">
    <source>
        <dbReference type="Google" id="ProtNLM"/>
    </source>
</evidence>
<dbReference type="GO" id="GO:0005634">
    <property type="term" value="C:nucleus"/>
    <property type="evidence" value="ECO:0007669"/>
    <property type="project" value="TreeGrafter"/>
</dbReference>
<gene>
    <name evidence="5" type="ORF">CIPAW_02G076700</name>
</gene>
<sequence>MKPKIVSRNARGLNEATKRLQIRNLLREWKVNIVCLQETKMKQIDRRIVRSLWSGIHVDWVYLASHGASGVYGPNLDSNRVTLWEELAGVHTRWNLPWCIEGDFNWWASYQFQSTLSFILASKLKALKRDLKLWNTQSFGDLRENKARKMREIQEIEQIQEVRSLTQVEVERRTLLGEEMERIILMEEISWRQKSSALWLREGDCCTKFFHRVANS</sequence>
<dbReference type="GO" id="GO:0046872">
    <property type="term" value="F:metal ion binding"/>
    <property type="evidence" value="ECO:0007669"/>
    <property type="project" value="UniProtKB-KW"/>
</dbReference>
<dbReference type="Proteomes" id="UP000811609">
    <property type="component" value="Chromosome 2"/>
</dbReference>
<reference evidence="5" key="1">
    <citation type="submission" date="2020-12" db="EMBL/GenBank/DDBJ databases">
        <title>WGS assembly of Carya illinoinensis cv. Pawnee.</title>
        <authorList>
            <person name="Platts A."/>
            <person name="Shu S."/>
            <person name="Wright S."/>
            <person name="Barry K."/>
            <person name="Edger P."/>
            <person name="Pires J.C."/>
            <person name="Schmutz J."/>
        </authorList>
    </citation>
    <scope>NUCLEOTIDE SEQUENCE</scope>
    <source>
        <tissue evidence="5">Leaf</tissue>
    </source>
</reference>
<keyword evidence="6" id="KW-1185">Reference proteome</keyword>
<keyword evidence="4" id="KW-0460">Magnesium</keyword>